<dbReference type="GO" id="GO:0008168">
    <property type="term" value="F:methyltransferase activity"/>
    <property type="evidence" value="ECO:0007669"/>
    <property type="project" value="UniProtKB-KW"/>
</dbReference>
<accession>A0A4R3KVN6</accession>
<dbReference type="Gene3D" id="3.30.720.100">
    <property type="match status" value="1"/>
</dbReference>
<keyword evidence="2" id="KW-0808">Transferase</keyword>
<dbReference type="Gene3D" id="3.10.180.10">
    <property type="entry name" value="2,3-Dihydroxybiphenyl 1,2-Dioxygenase, domain 1"/>
    <property type="match status" value="1"/>
</dbReference>
<dbReference type="Gene3D" id="3.30.720.110">
    <property type="match status" value="1"/>
</dbReference>
<dbReference type="PANTHER" id="PTHR33990">
    <property type="entry name" value="PROTEIN YJDN-RELATED"/>
    <property type="match status" value="1"/>
</dbReference>
<comment type="caution">
    <text evidence="2">The sequence shown here is derived from an EMBL/GenBank/DDBJ whole genome shotgun (WGS) entry which is preliminary data.</text>
</comment>
<dbReference type="OrthoDB" id="9806473at2"/>
<name>A0A4R3KVN6_9SPHI</name>
<dbReference type="SUPFAM" id="SSF54593">
    <property type="entry name" value="Glyoxalase/Bleomycin resistance protein/Dihydroxybiphenyl dioxygenase"/>
    <property type="match status" value="2"/>
</dbReference>
<evidence type="ECO:0000313" key="2">
    <source>
        <dbReference type="EMBL" id="TCS89238.1"/>
    </source>
</evidence>
<evidence type="ECO:0000259" key="1">
    <source>
        <dbReference type="Pfam" id="PF06983"/>
    </source>
</evidence>
<dbReference type="EMBL" id="SMAD01000002">
    <property type="protein sequence ID" value="TCS89238.1"/>
    <property type="molecule type" value="Genomic_DNA"/>
</dbReference>
<dbReference type="InterPro" id="IPR029068">
    <property type="entry name" value="Glyas_Bleomycin-R_OHBP_Dase"/>
</dbReference>
<feature type="domain" description="PhnB-like" evidence="1">
    <location>
        <begin position="2"/>
        <end position="130"/>
    </location>
</feature>
<keyword evidence="3" id="KW-1185">Reference proteome</keyword>
<feature type="domain" description="PhnB-like" evidence="1">
    <location>
        <begin position="139"/>
        <end position="259"/>
    </location>
</feature>
<dbReference type="GO" id="GO:0032259">
    <property type="term" value="P:methylation"/>
    <property type="evidence" value="ECO:0007669"/>
    <property type="project" value="UniProtKB-KW"/>
</dbReference>
<proteinExistence type="predicted"/>
<dbReference type="CDD" id="cd06588">
    <property type="entry name" value="PhnB_like"/>
    <property type="match status" value="2"/>
</dbReference>
<reference evidence="2 3" key="1">
    <citation type="submission" date="2019-03" db="EMBL/GenBank/DDBJ databases">
        <title>Genomic Encyclopedia of Type Strains, Phase IV (KMG-IV): sequencing the most valuable type-strain genomes for metagenomic binning, comparative biology and taxonomic classification.</title>
        <authorList>
            <person name="Goeker M."/>
        </authorList>
    </citation>
    <scope>NUCLEOTIDE SEQUENCE [LARGE SCALE GENOMIC DNA]</scope>
    <source>
        <strain evidence="2 3">DSM 21100</strain>
    </source>
</reference>
<dbReference type="RefSeq" id="WP_132128318.1">
    <property type="nucleotide sequence ID" value="NZ_CP042432.1"/>
</dbReference>
<dbReference type="Proteomes" id="UP000295807">
    <property type="component" value="Unassembled WGS sequence"/>
</dbReference>
<dbReference type="Pfam" id="PF06983">
    <property type="entry name" value="3-dmu-9_3-mt"/>
    <property type="match status" value="2"/>
</dbReference>
<dbReference type="InterPro" id="IPR028973">
    <property type="entry name" value="PhnB-like"/>
</dbReference>
<organism evidence="2 3">
    <name type="scientific">Anseongella ginsenosidimutans</name>
    <dbReference type="NCBI Taxonomy" id="496056"/>
    <lineage>
        <taxon>Bacteria</taxon>
        <taxon>Pseudomonadati</taxon>
        <taxon>Bacteroidota</taxon>
        <taxon>Sphingobacteriia</taxon>
        <taxon>Sphingobacteriales</taxon>
        <taxon>Sphingobacteriaceae</taxon>
        <taxon>Anseongella</taxon>
    </lineage>
</organism>
<keyword evidence="2" id="KW-0489">Methyltransferase</keyword>
<evidence type="ECO:0000313" key="3">
    <source>
        <dbReference type="Proteomes" id="UP000295807"/>
    </source>
</evidence>
<protein>
    <submittedName>
        <fullName evidence="2">Putative 3-demethylubiquinone-9 3-methyltransferase (Glyoxalase superfamily)</fullName>
    </submittedName>
</protein>
<keyword evidence="2" id="KW-0830">Ubiquinone</keyword>
<gene>
    <name evidence="2" type="ORF">EDD80_102432</name>
</gene>
<dbReference type="AlphaFoldDB" id="A0A4R3KVN6"/>
<sequence>MQKIIPNLWFDSEAEEAAQFYTSLFPGSETGTITRYGKEGFEIHGQPEGAVLTVDFELAGFRMTGLNGGPLFKFTPAISFFVVCETEAETDALWQKLSESGKVLMELGKYNWSEKYGWVADKYGLSWQITLGHLQDAGQKITPSFLFVGDQYGRAEEAIDLYTSVFKDSEIVNIFRGEAAGPQGREPVLYGQFQLSGESFVAMDGAGEHNYSFTEGLSLMVNCGSQEEVDYFWEKLTDGGEESQCGWLKDKFGVSWQIVPSVLNEMMKDPDPEKVARVTKAFLQMQKFDIRRLEEAYQGR</sequence>